<feature type="compositionally biased region" description="Basic residues" evidence="1">
    <location>
        <begin position="230"/>
        <end position="240"/>
    </location>
</feature>
<feature type="region of interest" description="Disordered" evidence="1">
    <location>
        <begin position="211"/>
        <end position="240"/>
    </location>
</feature>
<dbReference type="Proteomes" id="UP001157125">
    <property type="component" value="Unassembled WGS sequence"/>
</dbReference>
<dbReference type="PANTHER" id="PTHR10357:SF209">
    <property type="entry name" value="PERIPLASMIC ALPHA-AMYLASE"/>
    <property type="match status" value="1"/>
</dbReference>
<dbReference type="Gene3D" id="3.20.20.80">
    <property type="entry name" value="Glycosidases"/>
    <property type="match status" value="1"/>
</dbReference>
<dbReference type="SUPFAM" id="SSF51445">
    <property type="entry name" value="(Trans)glycosidases"/>
    <property type="match status" value="1"/>
</dbReference>
<protein>
    <recommendedName>
        <fullName evidence="3">Glycosyl hydrolase family 13 catalytic domain-containing protein</fullName>
    </recommendedName>
</protein>
<feature type="domain" description="Glycosyl hydrolase family 13 catalytic" evidence="3">
    <location>
        <begin position="50"/>
        <end position="120"/>
    </location>
</feature>
<feature type="chain" id="PRO_5045402209" description="Glycosyl hydrolase family 13 catalytic domain-containing protein" evidence="2">
    <location>
        <begin position="21"/>
        <end position="240"/>
    </location>
</feature>
<name>A0ABQ6IHN3_9MICO</name>
<accession>A0ABQ6IHN3</accession>
<feature type="signal peptide" evidence="2">
    <location>
        <begin position="1"/>
        <end position="20"/>
    </location>
</feature>
<proteinExistence type="predicted"/>
<feature type="region of interest" description="Disordered" evidence="1">
    <location>
        <begin position="135"/>
        <end position="173"/>
    </location>
</feature>
<evidence type="ECO:0000256" key="2">
    <source>
        <dbReference type="SAM" id="SignalP"/>
    </source>
</evidence>
<keyword evidence="5" id="KW-1185">Reference proteome</keyword>
<reference evidence="5" key="1">
    <citation type="journal article" date="2019" name="Int. J. Syst. Evol. Microbiol.">
        <title>The Global Catalogue of Microorganisms (GCM) 10K type strain sequencing project: providing services to taxonomists for standard genome sequencing and annotation.</title>
        <authorList>
            <consortium name="The Broad Institute Genomics Platform"/>
            <consortium name="The Broad Institute Genome Sequencing Center for Infectious Disease"/>
            <person name="Wu L."/>
            <person name="Ma J."/>
        </authorList>
    </citation>
    <scope>NUCLEOTIDE SEQUENCE [LARGE SCALE GENOMIC DNA]</scope>
    <source>
        <strain evidence="5">NBRC 112299</strain>
    </source>
</reference>
<evidence type="ECO:0000313" key="5">
    <source>
        <dbReference type="Proteomes" id="UP001157125"/>
    </source>
</evidence>
<feature type="compositionally biased region" description="Basic and acidic residues" evidence="1">
    <location>
        <begin position="139"/>
        <end position="148"/>
    </location>
</feature>
<dbReference type="InterPro" id="IPR006047">
    <property type="entry name" value="GH13_cat_dom"/>
</dbReference>
<sequence>MATQPTTRIAATLAAASAIAITGCGALSSATEPRAEQPLRQSLTGEQFYFVMADRFADGDPANNTGGYGDDPLVSGYDPTDAGFYQGGDLAGLRDNLDYIEGLGTTAIWLTPSFTNKPVQARGLLRRLPRLLGHRLHHDRPAPGDQRRVCGTRRRGARPRHEGVPRHHHQPHRRCHRLRRGDRVAYVSKDDAPYLDADGVAFDDRDVAGTADFPTLDAQTSFPYTPQARPARRTPRRPRG</sequence>
<dbReference type="InterPro" id="IPR017853">
    <property type="entry name" value="GH"/>
</dbReference>
<dbReference type="PANTHER" id="PTHR10357">
    <property type="entry name" value="ALPHA-AMYLASE FAMILY MEMBER"/>
    <property type="match status" value="1"/>
</dbReference>
<comment type="caution">
    <text evidence="4">The sequence shown here is derived from an EMBL/GenBank/DDBJ whole genome shotgun (WGS) entry which is preliminary data.</text>
</comment>
<evidence type="ECO:0000256" key="1">
    <source>
        <dbReference type="SAM" id="MobiDB-lite"/>
    </source>
</evidence>
<evidence type="ECO:0000313" key="4">
    <source>
        <dbReference type="EMBL" id="GMA37403.1"/>
    </source>
</evidence>
<keyword evidence="2" id="KW-0732">Signal</keyword>
<gene>
    <name evidence="4" type="ORF">GCM10025876_36070</name>
</gene>
<dbReference type="EMBL" id="BSUN01000001">
    <property type="protein sequence ID" value="GMA37403.1"/>
    <property type="molecule type" value="Genomic_DNA"/>
</dbReference>
<organism evidence="4 5">
    <name type="scientific">Demequina litorisediminis</name>
    <dbReference type="NCBI Taxonomy" id="1849022"/>
    <lineage>
        <taxon>Bacteria</taxon>
        <taxon>Bacillati</taxon>
        <taxon>Actinomycetota</taxon>
        <taxon>Actinomycetes</taxon>
        <taxon>Micrococcales</taxon>
        <taxon>Demequinaceae</taxon>
        <taxon>Demequina</taxon>
    </lineage>
</organism>
<dbReference type="Pfam" id="PF00128">
    <property type="entry name" value="Alpha-amylase"/>
    <property type="match status" value="1"/>
</dbReference>
<evidence type="ECO:0000259" key="3">
    <source>
        <dbReference type="Pfam" id="PF00128"/>
    </source>
</evidence>